<dbReference type="SUPFAM" id="SSF48371">
    <property type="entry name" value="ARM repeat"/>
    <property type="match status" value="1"/>
</dbReference>
<dbReference type="PANTHER" id="PTHR18034">
    <property type="entry name" value="CELL CYCLE CONTROL PROTEIN CWF22-RELATED"/>
    <property type="match status" value="1"/>
</dbReference>
<dbReference type="GO" id="GO:0005730">
    <property type="term" value="C:nucleolus"/>
    <property type="evidence" value="ECO:0007669"/>
    <property type="project" value="UniProtKB-SubCell"/>
</dbReference>
<feature type="domain" description="MI" evidence="4">
    <location>
        <begin position="494"/>
        <end position="628"/>
    </location>
</feature>
<dbReference type="Pfam" id="PF02847">
    <property type="entry name" value="MA3"/>
    <property type="match status" value="1"/>
</dbReference>
<dbReference type="PANTHER" id="PTHR18034:SF4">
    <property type="entry name" value="NUCLEOLAR MIF4G DOMAIN-CONTAINING PROTEIN 1"/>
    <property type="match status" value="1"/>
</dbReference>
<accession>A0A2C5X6U3</accession>
<comment type="caution">
    <text evidence="5">The sequence shown here is derived from an EMBL/GenBank/DDBJ whole genome shotgun (WGS) entry which is preliminary data.</text>
</comment>
<comment type="subcellular location">
    <subcellularLocation>
        <location evidence="1">Nucleus</location>
        <location evidence="1">Nucleolus</location>
    </subcellularLocation>
</comment>
<dbReference type="STRING" id="1399860.A0A2C5X6U3"/>
<reference evidence="5 6" key="1">
    <citation type="submission" date="2017-06" db="EMBL/GenBank/DDBJ databases">
        <title>Ant-infecting Ophiocordyceps genomes reveal a high diversity of potential behavioral manipulation genes and a possible major role for enterotoxins.</title>
        <authorList>
            <person name="De Bekker C."/>
            <person name="Evans H.C."/>
            <person name="Brachmann A."/>
            <person name="Hughes D.P."/>
        </authorList>
    </citation>
    <scope>NUCLEOTIDE SEQUENCE [LARGE SCALE GENOMIC DNA]</scope>
    <source>
        <strain evidence="5 6">Map64</strain>
    </source>
</reference>
<sequence>MRNQLAKDEADIAYYKKKLGIKTGRRCSSTAFKEDGLDTLVVEEEEDICHNLPIKNNKKRKQDYDEWLSAKRSKTSTHWKYWDSVYRKRNQGEAANSSQYGQDSETPKSVLYGEERALYVKENDEFFADFDAYAEDRDSPLPEGRGNPFAVPLIDVSTASHVVSHRNDVSASHQGNELKLKRQIQGQINRLTDSNILSIVQVVDAIYQQNPRGHVTELLTDAVLAQICKSDNIPDQFFVLTGGFCAAIYKVIGPSFGSHLLRRVVKDFATQYQRASETNQAHMQKASCNIMSLLTQLYTFGIVSCRIIFDYMQRLLQQLSEINVELLLRVCRMSGSLLRRDDRERFRHISDDLARAISYANKSDASSRTKFMMETIQKLSTGKQKIKQVESFGVSEHIVRMRKHLGELKSQSRRLDGLAPMGIGLGDIEGAKEHGKWWLAGASVPNSRGQVAMARDMVATRQIRDSLSGEDEEDMNLVLPDFYNKARTQGLTTKAQIAIFTALMTANSHEEGYSQYQNLRLKKDEQLEIAHVLVQCVGSEAQYNEYYALVAKQACAKNKRIKFAFQDRVWKLLRSLGEPLFGEEMDEDERRNNEGMKDERRIKHVARFYASLVGNGILSIRILKPLELHEVNKETATFVECFLVSLLRASKRITTSYSRITLVYKN</sequence>
<organism evidence="5 6">
    <name type="scientific">Ophiocordyceps australis</name>
    <dbReference type="NCBI Taxonomy" id="1399860"/>
    <lineage>
        <taxon>Eukaryota</taxon>
        <taxon>Fungi</taxon>
        <taxon>Dikarya</taxon>
        <taxon>Ascomycota</taxon>
        <taxon>Pezizomycotina</taxon>
        <taxon>Sordariomycetes</taxon>
        <taxon>Hypocreomycetidae</taxon>
        <taxon>Hypocreales</taxon>
        <taxon>Ophiocordycipitaceae</taxon>
        <taxon>Ophiocordyceps</taxon>
    </lineage>
</organism>
<dbReference type="Proteomes" id="UP000226192">
    <property type="component" value="Unassembled WGS sequence"/>
</dbReference>
<dbReference type="GO" id="GO:0042274">
    <property type="term" value="P:ribosomal small subunit biogenesis"/>
    <property type="evidence" value="ECO:0007669"/>
    <property type="project" value="TreeGrafter"/>
</dbReference>
<dbReference type="PROSITE" id="PS51366">
    <property type="entry name" value="MI"/>
    <property type="match status" value="1"/>
</dbReference>
<dbReference type="Pfam" id="PF02854">
    <property type="entry name" value="MIF4G"/>
    <property type="match status" value="1"/>
</dbReference>
<evidence type="ECO:0000256" key="1">
    <source>
        <dbReference type="ARBA" id="ARBA00004604"/>
    </source>
</evidence>
<dbReference type="SMART" id="SM00543">
    <property type="entry name" value="MIF4G"/>
    <property type="match status" value="1"/>
</dbReference>
<comment type="similarity">
    <text evidence="2">Belongs to the CWC22 family.</text>
</comment>
<dbReference type="AlphaFoldDB" id="A0A2C5X6U3"/>
<evidence type="ECO:0000259" key="4">
    <source>
        <dbReference type="PROSITE" id="PS51366"/>
    </source>
</evidence>
<dbReference type="GO" id="GO:0003723">
    <property type="term" value="F:RNA binding"/>
    <property type="evidence" value="ECO:0007669"/>
    <property type="project" value="InterPro"/>
</dbReference>
<dbReference type="InterPro" id="IPR050781">
    <property type="entry name" value="CWC22_splicing_factor"/>
</dbReference>
<keyword evidence="6" id="KW-1185">Reference proteome</keyword>
<dbReference type="OrthoDB" id="361797at2759"/>
<evidence type="ECO:0000313" key="6">
    <source>
        <dbReference type="Proteomes" id="UP000226192"/>
    </source>
</evidence>
<proteinExistence type="inferred from homology"/>
<dbReference type="InterPro" id="IPR003890">
    <property type="entry name" value="MIF4G-like_typ-3"/>
</dbReference>
<dbReference type="InterPro" id="IPR003891">
    <property type="entry name" value="Initiation_fac_eIF4g_MI"/>
</dbReference>
<name>A0A2C5X6U3_9HYPO</name>
<evidence type="ECO:0000313" key="5">
    <source>
        <dbReference type="EMBL" id="PHH58479.1"/>
    </source>
</evidence>
<dbReference type="InterPro" id="IPR016024">
    <property type="entry name" value="ARM-type_fold"/>
</dbReference>
<dbReference type="Gene3D" id="1.25.40.180">
    <property type="match status" value="1"/>
</dbReference>
<keyword evidence="3" id="KW-0539">Nucleus</keyword>
<gene>
    <name evidence="5" type="ORF">CDD81_5710</name>
</gene>
<dbReference type="EMBL" id="NJET01000461">
    <property type="protein sequence ID" value="PHH58479.1"/>
    <property type="molecule type" value="Genomic_DNA"/>
</dbReference>
<evidence type="ECO:0000256" key="3">
    <source>
        <dbReference type="ARBA" id="ARBA00023242"/>
    </source>
</evidence>
<protein>
    <recommendedName>
        <fullName evidence="4">MI domain-containing protein</fullName>
    </recommendedName>
</protein>
<evidence type="ECO:0000256" key="2">
    <source>
        <dbReference type="ARBA" id="ARBA00006856"/>
    </source>
</evidence>